<dbReference type="EnsemblPlants" id="AET5Gv20862000.2">
    <property type="protein sequence ID" value="AET5Gv20862000.2"/>
    <property type="gene ID" value="AET5Gv20862000"/>
</dbReference>
<reference evidence="2" key="2">
    <citation type="journal article" date="2017" name="Nat. Plants">
        <title>The Aegilops tauschii genome reveals multiple impacts of transposons.</title>
        <authorList>
            <person name="Zhao G."/>
            <person name="Zou C."/>
            <person name="Li K."/>
            <person name="Wang K."/>
            <person name="Li T."/>
            <person name="Gao L."/>
            <person name="Zhang X."/>
            <person name="Wang H."/>
            <person name="Yang Z."/>
            <person name="Liu X."/>
            <person name="Jiang W."/>
            <person name="Mao L."/>
            <person name="Kong X."/>
            <person name="Jiao Y."/>
            <person name="Jia J."/>
        </authorList>
    </citation>
    <scope>NUCLEOTIDE SEQUENCE [LARGE SCALE GENOMIC DNA]</scope>
    <source>
        <strain evidence="2">cv. AL8/78</strain>
    </source>
</reference>
<evidence type="ECO:0000313" key="2">
    <source>
        <dbReference type="Proteomes" id="UP000015105"/>
    </source>
</evidence>
<dbReference type="Gramene" id="AET5Gv20862000.2">
    <property type="protein sequence ID" value="AET5Gv20862000.2"/>
    <property type="gene ID" value="AET5Gv20862000"/>
</dbReference>
<organism evidence="1 2">
    <name type="scientific">Aegilops tauschii subsp. strangulata</name>
    <name type="common">Goatgrass</name>
    <dbReference type="NCBI Taxonomy" id="200361"/>
    <lineage>
        <taxon>Eukaryota</taxon>
        <taxon>Viridiplantae</taxon>
        <taxon>Streptophyta</taxon>
        <taxon>Embryophyta</taxon>
        <taxon>Tracheophyta</taxon>
        <taxon>Spermatophyta</taxon>
        <taxon>Magnoliopsida</taxon>
        <taxon>Liliopsida</taxon>
        <taxon>Poales</taxon>
        <taxon>Poaceae</taxon>
        <taxon>BOP clade</taxon>
        <taxon>Pooideae</taxon>
        <taxon>Triticodae</taxon>
        <taxon>Triticeae</taxon>
        <taxon>Triticinae</taxon>
        <taxon>Aegilops</taxon>
    </lineage>
</organism>
<accession>A0A453LNV1</accession>
<reference evidence="1" key="3">
    <citation type="journal article" date="2017" name="Nature">
        <title>Genome sequence of the progenitor of the wheat D genome Aegilops tauschii.</title>
        <authorList>
            <person name="Luo M.C."/>
            <person name="Gu Y.Q."/>
            <person name="Puiu D."/>
            <person name="Wang H."/>
            <person name="Twardziok S.O."/>
            <person name="Deal K.R."/>
            <person name="Huo N."/>
            <person name="Zhu T."/>
            <person name="Wang L."/>
            <person name="Wang Y."/>
            <person name="McGuire P.E."/>
            <person name="Liu S."/>
            <person name="Long H."/>
            <person name="Ramasamy R.K."/>
            <person name="Rodriguez J.C."/>
            <person name="Van S.L."/>
            <person name="Yuan L."/>
            <person name="Wang Z."/>
            <person name="Xia Z."/>
            <person name="Xiao L."/>
            <person name="Anderson O.D."/>
            <person name="Ouyang S."/>
            <person name="Liang Y."/>
            <person name="Zimin A.V."/>
            <person name="Pertea G."/>
            <person name="Qi P."/>
            <person name="Bennetzen J.L."/>
            <person name="Dai X."/>
            <person name="Dawson M.W."/>
            <person name="Muller H.G."/>
            <person name="Kugler K."/>
            <person name="Rivarola-Duarte L."/>
            <person name="Spannagl M."/>
            <person name="Mayer K.F.X."/>
            <person name="Lu F.H."/>
            <person name="Bevan M.W."/>
            <person name="Leroy P."/>
            <person name="Li P."/>
            <person name="You F.M."/>
            <person name="Sun Q."/>
            <person name="Liu Z."/>
            <person name="Lyons E."/>
            <person name="Wicker T."/>
            <person name="Salzberg S.L."/>
            <person name="Devos K.M."/>
            <person name="Dvorak J."/>
        </authorList>
    </citation>
    <scope>NUCLEOTIDE SEQUENCE [LARGE SCALE GENOMIC DNA]</scope>
    <source>
        <strain evidence="1">cv. AL8/78</strain>
    </source>
</reference>
<dbReference type="Proteomes" id="UP000015105">
    <property type="component" value="Chromosome 5D"/>
</dbReference>
<proteinExistence type="predicted"/>
<reference evidence="2" key="1">
    <citation type="journal article" date="2014" name="Science">
        <title>Ancient hybridizations among the ancestral genomes of bread wheat.</title>
        <authorList>
            <consortium name="International Wheat Genome Sequencing Consortium,"/>
            <person name="Marcussen T."/>
            <person name="Sandve S.R."/>
            <person name="Heier L."/>
            <person name="Spannagl M."/>
            <person name="Pfeifer M."/>
            <person name="Jakobsen K.S."/>
            <person name="Wulff B.B."/>
            <person name="Steuernagel B."/>
            <person name="Mayer K.F."/>
            <person name="Olsen O.A."/>
        </authorList>
    </citation>
    <scope>NUCLEOTIDE SEQUENCE [LARGE SCALE GENOMIC DNA]</scope>
    <source>
        <strain evidence="2">cv. AL8/78</strain>
    </source>
</reference>
<reference evidence="1" key="4">
    <citation type="submission" date="2019-03" db="UniProtKB">
        <authorList>
            <consortium name="EnsemblPlants"/>
        </authorList>
    </citation>
    <scope>IDENTIFICATION</scope>
</reference>
<dbReference type="AlphaFoldDB" id="A0A453LNV1"/>
<sequence>MRLSKTSIPCSVPFTEENASSLVKHATKFIIPTMFKLVLWSINAGSKCVIREVLDAS</sequence>
<name>A0A453LNV1_AEGTS</name>
<reference evidence="1" key="5">
    <citation type="journal article" date="2021" name="G3 (Bethesda)">
        <title>Aegilops tauschii genome assembly Aet v5.0 features greater sequence contiguity and improved annotation.</title>
        <authorList>
            <person name="Wang L."/>
            <person name="Zhu T."/>
            <person name="Rodriguez J.C."/>
            <person name="Deal K.R."/>
            <person name="Dubcovsky J."/>
            <person name="McGuire P.E."/>
            <person name="Lux T."/>
            <person name="Spannagl M."/>
            <person name="Mayer K.F.X."/>
            <person name="Baldrich P."/>
            <person name="Meyers B.C."/>
            <person name="Huo N."/>
            <person name="Gu Y.Q."/>
            <person name="Zhou H."/>
            <person name="Devos K.M."/>
            <person name="Bennetzen J.L."/>
            <person name="Unver T."/>
            <person name="Budak H."/>
            <person name="Gulick P.J."/>
            <person name="Galiba G."/>
            <person name="Kalapos B."/>
            <person name="Nelson D.R."/>
            <person name="Li P."/>
            <person name="You F.M."/>
            <person name="Luo M.C."/>
            <person name="Dvorak J."/>
        </authorList>
    </citation>
    <scope>NUCLEOTIDE SEQUENCE [LARGE SCALE GENOMIC DNA]</scope>
    <source>
        <strain evidence="1">cv. AL8/78</strain>
    </source>
</reference>
<protein>
    <submittedName>
        <fullName evidence="1">Uncharacterized protein</fullName>
    </submittedName>
</protein>
<evidence type="ECO:0000313" key="1">
    <source>
        <dbReference type="EnsemblPlants" id="AET5Gv20862000.2"/>
    </source>
</evidence>
<keyword evidence="2" id="KW-1185">Reference proteome</keyword>